<dbReference type="Pfam" id="PF00587">
    <property type="entry name" value="tRNA-synt_2b"/>
    <property type="match status" value="1"/>
</dbReference>
<dbReference type="GO" id="GO:0006433">
    <property type="term" value="P:prolyl-tRNA aminoacylation"/>
    <property type="evidence" value="ECO:0007669"/>
    <property type="project" value="UniProtKB-UniRule"/>
</dbReference>
<keyword evidence="8 10" id="KW-0030">Aminoacyl-tRNA synthetase</keyword>
<dbReference type="InterPro" id="IPR002316">
    <property type="entry name" value="Pro-tRNA-ligase_IIa"/>
</dbReference>
<dbReference type="EMBL" id="CP121196">
    <property type="protein sequence ID" value="XBH16905.1"/>
    <property type="molecule type" value="Genomic_DNA"/>
</dbReference>
<dbReference type="Gene3D" id="3.90.960.10">
    <property type="entry name" value="YbaK/aminoacyl-tRNA synthetase-associated domain"/>
    <property type="match status" value="1"/>
</dbReference>
<name>A0AAU7DHU9_9BACT</name>
<dbReference type="CDD" id="cd00861">
    <property type="entry name" value="ProRS_anticodon_short"/>
    <property type="match status" value="1"/>
</dbReference>
<dbReference type="NCBIfam" id="TIGR00409">
    <property type="entry name" value="proS_fam_II"/>
    <property type="match status" value="1"/>
</dbReference>
<dbReference type="PROSITE" id="PS50862">
    <property type="entry name" value="AA_TRNA_LIGASE_II"/>
    <property type="match status" value="1"/>
</dbReference>
<dbReference type="EC" id="6.1.1.15" evidence="10"/>
<evidence type="ECO:0000256" key="3">
    <source>
        <dbReference type="ARBA" id="ARBA00022490"/>
    </source>
</evidence>
<dbReference type="NCBIfam" id="NF006625">
    <property type="entry name" value="PRK09194.1"/>
    <property type="match status" value="1"/>
</dbReference>
<dbReference type="CDD" id="cd04334">
    <property type="entry name" value="ProRS-INS"/>
    <property type="match status" value="1"/>
</dbReference>
<dbReference type="InterPro" id="IPR036621">
    <property type="entry name" value="Anticodon-bd_dom_sf"/>
</dbReference>
<dbReference type="Pfam" id="PF03129">
    <property type="entry name" value="HGTP_anticodon"/>
    <property type="match status" value="1"/>
</dbReference>
<keyword evidence="4 10" id="KW-0436">Ligase</keyword>
<feature type="domain" description="Aminoacyl-transfer RNA synthetases class-II family profile" evidence="11">
    <location>
        <begin position="67"/>
        <end position="490"/>
    </location>
</feature>
<dbReference type="InterPro" id="IPR045864">
    <property type="entry name" value="aa-tRNA-synth_II/BPL/LPL"/>
</dbReference>
<dbReference type="InterPro" id="IPR036754">
    <property type="entry name" value="YbaK/aa-tRNA-synt-asso_dom_sf"/>
</dbReference>
<dbReference type="SUPFAM" id="SSF55826">
    <property type="entry name" value="YbaK/ProRS associated domain"/>
    <property type="match status" value="1"/>
</dbReference>
<comment type="subcellular location">
    <subcellularLocation>
        <location evidence="1 10">Cytoplasm</location>
    </subcellularLocation>
</comment>
<dbReference type="GO" id="GO:0004827">
    <property type="term" value="F:proline-tRNA ligase activity"/>
    <property type="evidence" value="ECO:0007669"/>
    <property type="project" value="UniProtKB-UniRule"/>
</dbReference>
<keyword evidence="6 10" id="KW-0067">ATP-binding</keyword>
<keyword evidence="3 10" id="KW-0963">Cytoplasm</keyword>
<dbReference type="InterPro" id="IPR007214">
    <property type="entry name" value="YbaK/aa-tRNA-synth-assoc-dom"/>
</dbReference>
<comment type="domain">
    <text evidence="10">Consists of three domains: the N-terminal catalytic domain, the editing domain and the C-terminal anticodon-binding domain.</text>
</comment>
<evidence type="ECO:0000256" key="2">
    <source>
        <dbReference type="ARBA" id="ARBA00011738"/>
    </source>
</evidence>
<dbReference type="HAMAP" id="MF_01569">
    <property type="entry name" value="Pro_tRNA_synth_type1"/>
    <property type="match status" value="1"/>
</dbReference>
<dbReference type="PANTHER" id="PTHR42753:SF2">
    <property type="entry name" value="PROLINE--TRNA LIGASE"/>
    <property type="match status" value="1"/>
</dbReference>
<comment type="function">
    <text evidence="10">Catalyzes the attachment of proline to tRNA(Pro) in a two-step reaction: proline is first activated by ATP to form Pro-AMP and then transferred to the acceptor end of tRNA(Pro). As ProRS can inadvertently accommodate and process non-cognate amino acids such as alanine and cysteine, to avoid such errors it has two additional distinct editing activities against alanine. One activity is designated as 'pretransfer' editing and involves the tRNA(Pro)-independent hydrolysis of activated Ala-AMP. The other activity is designated 'posttransfer' editing and involves deacylation of mischarged Ala-tRNA(Pro). The misacylated Cys-tRNA(Pro) is not edited by ProRS.</text>
</comment>
<sequence>MHRWSKLFVPTLREAPADAEVASHKFLLRAGYIRQLGAGLYSYLFLGQRSLNKITGIVREEMDKIGQEFFLPALLPKEPWEESGRWTGMGANMFRLKDRKGAELCLGMTHEEIMTTIARSELRSYKQLPQIWYQIQTKFRDEPRPKGGLLRVRQFIMKDSYSFDLNKEGLDKSFDLHDAVYRTIFKRCGLKFVAVEADSGAMGGSQSQEFMVYTDAGEDLIASCPVCGYAANLEKATSRLNLVAEMEPTGDGTPELVLTPGCAAISDVAAFFKISPASDIKCVAYMVLKRGTPGKDGAVKDTWHGVASFLRGDHQVNETKLLGAVGGAELRTMQAEELQQYFKGPAGYLGPVGLTHGDKPLGDGLTVVVDQSLDGRKNLVCGANQQDYHLRNVVPGRDFTWTVLADIRSVNEGETCPKDNCSGKLVVGKAVEVGHIFKLGYKYTESMGAHVLDPNGKEVKPIMGSYGIGIERILTAAIEQSNDANGFYLPASIAPFAVVVTVTNVSDTVLREAGERLASELEAAGLDVLLDDRDERAGVKFKDADLVGIPYRINVGKKTTGGQVELVTRATASSADIAIEDVVAQVKQRVLEEKLLGESS</sequence>
<reference evidence="12" key="1">
    <citation type="submission" date="2023-03" db="EMBL/GenBank/DDBJ databases">
        <title>Edaphobacter sp.</title>
        <authorList>
            <person name="Huber K.J."/>
            <person name="Papendorf J."/>
            <person name="Pilke C."/>
            <person name="Bunk B."/>
            <person name="Sproeer C."/>
            <person name="Pester M."/>
        </authorList>
    </citation>
    <scope>NUCLEOTIDE SEQUENCE</scope>
    <source>
        <strain evidence="12">DSM 110680</strain>
    </source>
</reference>
<comment type="similarity">
    <text evidence="10">Belongs to the class-II aminoacyl-tRNA synthetase family. ProS type 1 subfamily.</text>
</comment>
<organism evidence="12">
    <name type="scientific">Telmatobacter sp. DSM 110680</name>
    <dbReference type="NCBI Taxonomy" id="3036704"/>
    <lineage>
        <taxon>Bacteria</taxon>
        <taxon>Pseudomonadati</taxon>
        <taxon>Acidobacteriota</taxon>
        <taxon>Terriglobia</taxon>
        <taxon>Terriglobales</taxon>
        <taxon>Acidobacteriaceae</taxon>
        <taxon>Telmatobacter</taxon>
    </lineage>
</organism>
<dbReference type="InterPro" id="IPR006195">
    <property type="entry name" value="aa-tRNA-synth_II"/>
</dbReference>
<dbReference type="InterPro" id="IPR050062">
    <property type="entry name" value="Pro-tRNA_synthetase"/>
</dbReference>
<dbReference type="InterPro" id="IPR044140">
    <property type="entry name" value="ProRS_anticodon_short"/>
</dbReference>
<dbReference type="Gene3D" id="3.40.50.800">
    <property type="entry name" value="Anticodon-binding domain"/>
    <property type="match status" value="1"/>
</dbReference>
<evidence type="ECO:0000256" key="10">
    <source>
        <dbReference type="HAMAP-Rule" id="MF_01569"/>
    </source>
</evidence>
<evidence type="ECO:0000256" key="1">
    <source>
        <dbReference type="ARBA" id="ARBA00004496"/>
    </source>
</evidence>
<evidence type="ECO:0000256" key="7">
    <source>
        <dbReference type="ARBA" id="ARBA00022917"/>
    </source>
</evidence>
<dbReference type="SUPFAM" id="SSF55681">
    <property type="entry name" value="Class II aaRS and biotin synthetases"/>
    <property type="match status" value="1"/>
</dbReference>
<dbReference type="GO" id="GO:0002161">
    <property type="term" value="F:aminoacyl-tRNA deacylase activity"/>
    <property type="evidence" value="ECO:0007669"/>
    <property type="project" value="InterPro"/>
</dbReference>
<evidence type="ECO:0000256" key="4">
    <source>
        <dbReference type="ARBA" id="ARBA00022598"/>
    </source>
</evidence>
<evidence type="ECO:0000313" key="12">
    <source>
        <dbReference type="EMBL" id="XBH16905.1"/>
    </source>
</evidence>
<evidence type="ECO:0000256" key="8">
    <source>
        <dbReference type="ARBA" id="ARBA00023146"/>
    </source>
</evidence>
<comment type="subunit">
    <text evidence="2 10">Homodimer.</text>
</comment>
<dbReference type="InterPro" id="IPR004500">
    <property type="entry name" value="Pro-tRNA-synth_IIa_bac-type"/>
</dbReference>
<protein>
    <recommendedName>
        <fullName evidence="10">Proline--tRNA ligase</fullName>
        <ecNumber evidence="10">6.1.1.15</ecNumber>
    </recommendedName>
    <alternativeName>
        <fullName evidence="10">Prolyl-tRNA synthetase</fullName>
        <shortName evidence="10">ProRS</shortName>
    </alternativeName>
</protein>
<dbReference type="Gene3D" id="3.30.930.10">
    <property type="entry name" value="Bira Bifunctional Protein, Domain 2"/>
    <property type="match status" value="2"/>
</dbReference>
<keyword evidence="7 10" id="KW-0648">Protein biosynthesis</keyword>
<dbReference type="CDD" id="cd00779">
    <property type="entry name" value="ProRS_core_prok"/>
    <property type="match status" value="1"/>
</dbReference>
<dbReference type="InterPro" id="IPR004154">
    <property type="entry name" value="Anticodon-bd"/>
</dbReference>
<dbReference type="InterPro" id="IPR033730">
    <property type="entry name" value="ProRS_core_prok"/>
</dbReference>
<evidence type="ECO:0000256" key="6">
    <source>
        <dbReference type="ARBA" id="ARBA00022840"/>
    </source>
</evidence>
<evidence type="ECO:0000259" key="11">
    <source>
        <dbReference type="PROSITE" id="PS50862"/>
    </source>
</evidence>
<dbReference type="PRINTS" id="PR01046">
    <property type="entry name" value="TRNASYNTHPRO"/>
</dbReference>
<dbReference type="SUPFAM" id="SSF52954">
    <property type="entry name" value="Class II aaRS ABD-related"/>
    <property type="match status" value="1"/>
</dbReference>
<dbReference type="GO" id="GO:0005829">
    <property type="term" value="C:cytosol"/>
    <property type="evidence" value="ECO:0007669"/>
    <property type="project" value="TreeGrafter"/>
</dbReference>
<dbReference type="AlphaFoldDB" id="A0AAU7DHU9"/>
<dbReference type="GO" id="GO:0005524">
    <property type="term" value="F:ATP binding"/>
    <property type="evidence" value="ECO:0007669"/>
    <property type="project" value="UniProtKB-UniRule"/>
</dbReference>
<proteinExistence type="inferred from homology"/>
<accession>A0AAU7DHU9</accession>
<dbReference type="RefSeq" id="WP_348262135.1">
    <property type="nucleotide sequence ID" value="NZ_CP121196.1"/>
</dbReference>
<gene>
    <name evidence="10" type="primary">proS</name>
    <name evidence="12" type="ORF">P8935_20310</name>
</gene>
<dbReference type="PANTHER" id="PTHR42753">
    <property type="entry name" value="MITOCHONDRIAL RIBOSOME PROTEIN L39/PROLYL-TRNA LIGASE FAMILY MEMBER"/>
    <property type="match status" value="1"/>
</dbReference>
<evidence type="ECO:0000256" key="5">
    <source>
        <dbReference type="ARBA" id="ARBA00022741"/>
    </source>
</evidence>
<evidence type="ECO:0000256" key="9">
    <source>
        <dbReference type="ARBA" id="ARBA00047671"/>
    </source>
</evidence>
<keyword evidence="5 10" id="KW-0547">Nucleotide-binding</keyword>
<comment type="catalytic activity">
    <reaction evidence="9 10">
        <text>tRNA(Pro) + L-proline + ATP = L-prolyl-tRNA(Pro) + AMP + diphosphate</text>
        <dbReference type="Rhea" id="RHEA:14305"/>
        <dbReference type="Rhea" id="RHEA-COMP:9700"/>
        <dbReference type="Rhea" id="RHEA-COMP:9702"/>
        <dbReference type="ChEBI" id="CHEBI:30616"/>
        <dbReference type="ChEBI" id="CHEBI:33019"/>
        <dbReference type="ChEBI" id="CHEBI:60039"/>
        <dbReference type="ChEBI" id="CHEBI:78442"/>
        <dbReference type="ChEBI" id="CHEBI:78532"/>
        <dbReference type="ChEBI" id="CHEBI:456215"/>
        <dbReference type="EC" id="6.1.1.15"/>
    </reaction>
</comment>
<dbReference type="InterPro" id="IPR002314">
    <property type="entry name" value="aa-tRNA-synt_IIb"/>
</dbReference>
<dbReference type="InterPro" id="IPR023717">
    <property type="entry name" value="Pro-tRNA-Synthase_IIa_type1"/>
</dbReference>
<dbReference type="Pfam" id="PF04073">
    <property type="entry name" value="tRNA_edit"/>
    <property type="match status" value="1"/>
</dbReference>